<feature type="domain" description="Peptidase S1" evidence="5">
    <location>
        <begin position="509"/>
        <end position="636"/>
    </location>
</feature>
<dbReference type="GO" id="GO:0016887">
    <property type="term" value="F:ATP hydrolysis activity"/>
    <property type="evidence" value="ECO:0007669"/>
    <property type="project" value="InterPro"/>
</dbReference>
<organism evidence="7 8">
    <name type="scientific">Tenebrio molitor</name>
    <name type="common">Yellow mealworm beetle</name>
    <dbReference type="NCBI Taxonomy" id="7067"/>
    <lineage>
        <taxon>Eukaryota</taxon>
        <taxon>Metazoa</taxon>
        <taxon>Ecdysozoa</taxon>
        <taxon>Arthropoda</taxon>
        <taxon>Hexapoda</taxon>
        <taxon>Insecta</taxon>
        <taxon>Pterygota</taxon>
        <taxon>Neoptera</taxon>
        <taxon>Endopterygota</taxon>
        <taxon>Coleoptera</taxon>
        <taxon>Polyphaga</taxon>
        <taxon>Cucujiformia</taxon>
        <taxon>Tenebrionidae</taxon>
        <taxon>Tenebrio</taxon>
    </lineage>
</organism>
<dbReference type="PANTHER" id="PTHR24260:SF136">
    <property type="entry name" value="GH08193P-RELATED"/>
    <property type="match status" value="1"/>
</dbReference>
<dbReference type="Gene3D" id="3.40.50.300">
    <property type="entry name" value="P-loop containing nucleotide triphosphate hydrolases"/>
    <property type="match status" value="1"/>
</dbReference>
<evidence type="ECO:0000313" key="7">
    <source>
        <dbReference type="EMBL" id="KAH0815690.1"/>
    </source>
</evidence>
<sequence length="1015" mass="114178">MIFFYRIRYVFSNTRGRRVHKCEITRFQKGVLSSSGEAERNSPARQKRQSAHQQVLHRGTGDLAVKETSTEHADPALFLHTEQFIYESASSARTVSSDGPVLSPESSFTGAILSPDPTSSVEETAQQISYNRIICSMLPKVKNNLVAVWIKDINELPVDDERVFYTACGKVLISARSSFIGHVNATVEGLPTIRCAKVEHILIDEFDSHQDLYTSASYLYLYISAAHVGLVLSQAALFKKSIDLVFRRGSRMDTELTSVGRILEYTEQTQEHINGILVDDWPQRGEIKFSNVYLSYDSDNYVLHNLNFIVEPQETIAIVGRTAAGKSTMISTILRLHKFEGKIFIDGVDIATLPLETLRSNVAVISQDPDAEIWNALKIVNLDIVFSRLDYKISTADSNLSLGQKQLLCLARAIIRKSKIVIMDEEDALRVSSQKKREKRIHPGSKLRKIGGHDRPTADGRSRNLRTPSPSSGIETPRTDATPVTLLLQAGTRQSGVPKQTSHPSHQRCPRKESSAVLFTIQLGSNHLVSDDSSRMTVATSTYILHPDFKPDTIENDIGLIKFRRPVDYNIYLSPVYSWTMPLADDARVYALGWGQTSDADGELSNDLRYLFISTISNLECRMVYGDQITDNMVCAIGNYNEGTCTYPFAAAIHVQTANSKFFCGGALTSNDWVLTAGHCVYNAVLFTIQLGSAQLVSDDPNRMTVATSTYILHPDFKPDTIENDIGLIKFRRPVDYNMYLWNVIIYPLTLADYQQATILGWGQTSDDDPELSNDLRYATITTISNLECRMVYGNQVTDNMVCVIGNYNEGTCTGDNGSPLVIIHGRSYSVAGVASFISGNGCESTNPSGYTRTLPKILSRGETVIDYVMVNEEAWDEIEEFKVGERVESDHMPLEVRTKGREKERSMKHVKRKIVKNIWTEEGKEKYRARLREAKYEEEEINEKVRELSENGREASSKKETKKLEKRKSNEGRVQESTQEVQISMQREEGKETDGRRNEDERYKDGRRGVEIHK</sequence>
<comment type="caution">
    <text evidence="7">The sequence shown here is derived from an EMBL/GenBank/DDBJ whole genome shotgun (WGS) entry which is preliminary data.</text>
</comment>
<dbReference type="InterPro" id="IPR003439">
    <property type="entry name" value="ABC_transporter-like_ATP-bd"/>
</dbReference>
<dbReference type="PRINTS" id="PR00722">
    <property type="entry name" value="CHYMOTRYPSIN"/>
</dbReference>
<feature type="domain" description="ABC transporter" evidence="6">
    <location>
        <begin position="287"/>
        <end position="514"/>
    </location>
</feature>
<feature type="region of interest" description="Disordered" evidence="4">
    <location>
        <begin position="432"/>
        <end position="481"/>
    </location>
</feature>
<keyword evidence="2" id="KW-0067">ATP-binding</keyword>
<feature type="domain" description="Peptidase S1" evidence="5">
    <location>
        <begin position="636"/>
        <end position="874"/>
    </location>
</feature>
<dbReference type="AlphaFoldDB" id="A0A8J6LCP4"/>
<dbReference type="GO" id="GO:0006508">
    <property type="term" value="P:proteolysis"/>
    <property type="evidence" value="ECO:0007669"/>
    <property type="project" value="InterPro"/>
</dbReference>
<dbReference type="CDD" id="cd00190">
    <property type="entry name" value="Tryp_SPc"/>
    <property type="match status" value="1"/>
</dbReference>
<dbReference type="InterPro" id="IPR018114">
    <property type="entry name" value="TRYPSIN_HIS"/>
</dbReference>
<dbReference type="InterPro" id="IPR001254">
    <property type="entry name" value="Trypsin_dom"/>
</dbReference>
<dbReference type="FunFam" id="2.40.10.10:FF:000068">
    <property type="entry name" value="transmembrane protease serine 2"/>
    <property type="match status" value="1"/>
</dbReference>
<accession>A0A8J6LCP4</accession>
<dbReference type="InterPro" id="IPR009003">
    <property type="entry name" value="Peptidase_S1_PA"/>
</dbReference>
<evidence type="ECO:0000259" key="6">
    <source>
        <dbReference type="PROSITE" id="PS50893"/>
    </source>
</evidence>
<reference evidence="7" key="1">
    <citation type="journal article" date="2020" name="J Insects Food Feed">
        <title>The yellow mealworm (Tenebrio molitor) genome: a resource for the emerging insects as food and feed industry.</title>
        <authorList>
            <person name="Eriksson T."/>
            <person name="Andere A."/>
            <person name="Kelstrup H."/>
            <person name="Emery V."/>
            <person name="Picard C."/>
        </authorList>
    </citation>
    <scope>NUCLEOTIDE SEQUENCE</scope>
    <source>
        <strain evidence="7">Stoneville</strain>
        <tissue evidence="7">Whole head</tissue>
    </source>
</reference>
<dbReference type="SMART" id="SM00382">
    <property type="entry name" value="AAA"/>
    <property type="match status" value="1"/>
</dbReference>
<evidence type="ECO:0000256" key="2">
    <source>
        <dbReference type="ARBA" id="ARBA00022840"/>
    </source>
</evidence>
<feature type="compositionally biased region" description="Basic and acidic residues" evidence="4">
    <location>
        <begin position="943"/>
        <end position="975"/>
    </location>
</feature>
<protein>
    <submittedName>
        <fullName evidence="7">Uncharacterized protein</fullName>
    </submittedName>
</protein>
<dbReference type="InterPro" id="IPR017871">
    <property type="entry name" value="ABC_transporter-like_CS"/>
</dbReference>
<dbReference type="InterPro" id="IPR043504">
    <property type="entry name" value="Peptidase_S1_PA_chymotrypsin"/>
</dbReference>
<feature type="compositionally biased region" description="Basic and acidic residues" evidence="4">
    <location>
        <begin position="451"/>
        <end position="462"/>
    </location>
</feature>
<dbReference type="GO" id="GO:0005524">
    <property type="term" value="F:ATP binding"/>
    <property type="evidence" value="ECO:0007669"/>
    <property type="project" value="UniProtKB-KW"/>
</dbReference>
<evidence type="ECO:0000313" key="8">
    <source>
        <dbReference type="Proteomes" id="UP000719412"/>
    </source>
</evidence>
<keyword evidence="3" id="KW-1015">Disulfide bond</keyword>
<dbReference type="GO" id="GO:0004252">
    <property type="term" value="F:serine-type endopeptidase activity"/>
    <property type="evidence" value="ECO:0007669"/>
    <property type="project" value="InterPro"/>
</dbReference>
<name>A0A8J6LCP4_TENMO</name>
<dbReference type="SUPFAM" id="SSF52540">
    <property type="entry name" value="P-loop containing nucleoside triphosphate hydrolases"/>
    <property type="match status" value="1"/>
</dbReference>
<evidence type="ECO:0000259" key="5">
    <source>
        <dbReference type="PROSITE" id="PS50240"/>
    </source>
</evidence>
<reference evidence="7" key="2">
    <citation type="submission" date="2021-08" db="EMBL/GenBank/DDBJ databases">
        <authorList>
            <person name="Eriksson T."/>
        </authorList>
    </citation>
    <scope>NUCLEOTIDE SEQUENCE</scope>
    <source>
        <strain evidence="7">Stoneville</strain>
        <tissue evidence="7">Whole head</tissue>
    </source>
</reference>
<proteinExistence type="predicted"/>
<feature type="compositionally biased region" description="Basic residues" evidence="4">
    <location>
        <begin position="433"/>
        <end position="450"/>
    </location>
</feature>
<feature type="compositionally biased region" description="Basic and acidic residues" evidence="4">
    <location>
        <begin position="987"/>
        <end position="1015"/>
    </location>
</feature>
<dbReference type="PROSITE" id="PS00134">
    <property type="entry name" value="TRYPSIN_HIS"/>
    <property type="match status" value="1"/>
</dbReference>
<dbReference type="PROSITE" id="PS00211">
    <property type="entry name" value="ABC_TRANSPORTER_1"/>
    <property type="match status" value="1"/>
</dbReference>
<feature type="region of interest" description="Disordered" evidence="4">
    <location>
        <begin position="939"/>
        <end position="1015"/>
    </location>
</feature>
<evidence type="ECO:0000256" key="1">
    <source>
        <dbReference type="ARBA" id="ARBA00022741"/>
    </source>
</evidence>
<dbReference type="InterPro" id="IPR003593">
    <property type="entry name" value="AAA+_ATPase"/>
</dbReference>
<dbReference type="Pfam" id="PF00005">
    <property type="entry name" value="ABC_tran"/>
    <property type="match status" value="1"/>
</dbReference>
<gene>
    <name evidence="7" type="ORF">GEV33_007101</name>
</gene>
<dbReference type="Proteomes" id="UP000719412">
    <property type="component" value="Unassembled WGS sequence"/>
</dbReference>
<dbReference type="InterPro" id="IPR001314">
    <property type="entry name" value="Peptidase_S1A"/>
</dbReference>
<dbReference type="InterPro" id="IPR051333">
    <property type="entry name" value="CLIP_Serine_Protease"/>
</dbReference>
<dbReference type="Pfam" id="PF00089">
    <property type="entry name" value="Trypsin"/>
    <property type="match status" value="2"/>
</dbReference>
<evidence type="ECO:0000256" key="4">
    <source>
        <dbReference type="SAM" id="MobiDB-lite"/>
    </source>
</evidence>
<feature type="compositionally biased region" description="Polar residues" evidence="4">
    <location>
        <begin position="976"/>
        <end position="986"/>
    </location>
</feature>
<evidence type="ECO:0000256" key="3">
    <source>
        <dbReference type="ARBA" id="ARBA00023157"/>
    </source>
</evidence>
<feature type="region of interest" description="Disordered" evidence="4">
    <location>
        <begin position="32"/>
        <end position="58"/>
    </location>
</feature>
<dbReference type="PROSITE" id="PS50893">
    <property type="entry name" value="ABC_TRANSPORTER_2"/>
    <property type="match status" value="1"/>
</dbReference>
<dbReference type="PROSITE" id="PS50240">
    <property type="entry name" value="TRYPSIN_DOM"/>
    <property type="match status" value="2"/>
</dbReference>
<dbReference type="EMBL" id="JABDTM020022748">
    <property type="protein sequence ID" value="KAH0815690.1"/>
    <property type="molecule type" value="Genomic_DNA"/>
</dbReference>
<keyword evidence="8" id="KW-1185">Reference proteome</keyword>
<dbReference type="PANTHER" id="PTHR24260">
    <property type="match status" value="1"/>
</dbReference>
<dbReference type="Gene3D" id="2.40.10.10">
    <property type="entry name" value="Trypsin-like serine proteases"/>
    <property type="match status" value="3"/>
</dbReference>
<dbReference type="InterPro" id="IPR027417">
    <property type="entry name" value="P-loop_NTPase"/>
</dbReference>
<keyword evidence="1" id="KW-0547">Nucleotide-binding</keyword>
<dbReference type="SUPFAM" id="SSF50494">
    <property type="entry name" value="Trypsin-like serine proteases"/>
    <property type="match status" value="2"/>
</dbReference>
<feature type="compositionally biased region" description="Polar residues" evidence="4">
    <location>
        <begin position="465"/>
        <end position="474"/>
    </location>
</feature>
<dbReference type="SMART" id="SM00020">
    <property type="entry name" value="Tryp_SPc"/>
    <property type="match status" value="1"/>
</dbReference>